<evidence type="ECO:0000313" key="4">
    <source>
        <dbReference type="Proteomes" id="UP000646484"/>
    </source>
</evidence>
<comment type="caution">
    <text evidence="3">The sequence shown here is derived from an EMBL/GenBank/DDBJ whole genome shotgun (WGS) entry which is preliminary data.</text>
</comment>
<name>A0ABR7CZL4_9BACT</name>
<dbReference type="Proteomes" id="UP000646484">
    <property type="component" value="Unassembled WGS sequence"/>
</dbReference>
<evidence type="ECO:0000313" key="3">
    <source>
        <dbReference type="EMBL" id="MBC5621123.1"/>
    </source>
</evidence>
<organism evidence="3 4">
    <name type="scientific">Butyricimonas hominis</name>
    <dbReference type="NCBI Taxonomy" id="2763032"/>
    <lineage>
        <taxon>Bacteria</taxon>
        <taxon>Pseudomonadati</taxon>
        <taxon>Bacteroidota</taxon>
        <taxon>Bacteroidia</taxon>
        <taxon>Bacteroidales</taxon>
        <taxon>Odoribacteraceae</taxon>
        <taxon>Butyricimonas</taxon>
    </lineage>
</organism>
<proteinExistence type="predicted"/>
<dbReference type="Pfam" id="PF12984">
    <property type="entry name" value="DUF3868"/>
    <property type="match status" value="1"/>
</dbReference>
<protein>
    <submittedName>
        <fullName evidence="3">DUF3868 domain-containing protein</fullName>
    </submittedName>
</protein>
<dbReference type="Gene3D" id="3.30.1330.60">
    <property type="entry name" value="OmpA-like domain"/>
    <property type="match status" value="1"/>
</dbReference>
<keyword evidence="4" id="KW-1185">Reference proteome</keyword>
<dbReference type="InterPro" id="IPR024480">
    <property type="entry name" value="DUF3868"/>
</dbReference>
<feature type="signal peptide" evidence="1">
    <location>
        <begin position="1"/>
        <end position="23"/>
    </location>
</feature>
<evidence type="ECO:0000256" key="1">
    <source>
        <dbReference type="SAM" id="SignalP"/>
    </source>
</evidence>
<feature type="chain" id="PRO_5047366061" evidence="1">
    <location>
        <begin position="24"/>
        <end position="370"/>
    </location>
</feature>
<gene>
    <name evidence="3" type="ORF">H8S64_08435</name>
</gene>
<feature type="domain" description="DUF3868" evidence="2">
    <location>
        <begin position="10"/>
        <end position="102"/>
    </location>
</feature>
<dbReference type="EMBL" id="JACOOH010000003">
    <property type="protein sequence ID" value="MBC5621123.1"/>
    <property type="molecule type" value="Genomic_DNA"/>
</dbReference>
<evidence type="ECO:0000259" key="2">
    <source>
        <dbReference type="Pfam" id="PF12984"/>
    </source>
</evidence>
<accession>A0ABR7CZL4</accession>
<sequence>MRKTIIYSIILLTAGLFSTRVEAQSNVYVGEIRVTQNRFEQRGDSVFIEMTIDMNGLPVGNNEAFTLTPVIEKGTEVEELPSVIVNGKRRSKAYQRSLYFNRGAKPFPTYSVVAANKRTREKVNYKISVLYQAWMQDAALNLHESFYDGIEQRLISVNLLAKALKPDAALKGKVQIVAPTPLAPEPVTRTTPVVKENTASPARVVEGSAYLDYPRNRTNIIPDYKDNREELAKIKAMIDEITSNPDHEITGIYLTGYASPEGTYARNEQLSRERTLELRDYLLDRYPMPRNLYHADWVAEDWTGLKKLITQFGMPDKDRVLYIINNVDIFEGREKQLMDLDQGVPYRYMVKEFFPRLRRVDYKITYRVIK</sequence>
<dbReference type="InterPro" id="IPR036737">
    <property type="entry name" value="OmpA-like_sf"/>
</dbReference>
<reference evidence="3 4" key="1">
    <citation type="submission" date="2020-08" db="EMBL/GenBank/DDBJ databases">
        <title>Genome public.</title>
        <authorList>
            <person name="Liu C."/>
            <person name="Sun Q."/>
        </authorList>
    </citation>
    <scope>NUCLEOTIDE SEQUENCE [LARGE SCALE GENOMIC DNA]</scope>
    <source>
        <strain evidence="3 4">NSJ-56</strain>
    </source>
</reference>
<keyword evidence="1" id="KW-0732">Signal</keyword>
<dbReference type="SUPFAM" id="SSF103088">
    <property type="entry name" value="OmpA-like"/>
    <property type="match status" value="1"/>
</dbReference>